<evidence type="ECO:0000313" key="1">
    <source>
        <dbReference type="EMBL" id="KAE8333580.1"/>
    </source>
</evidence>
<dbReference type="EMBL" id="ML741762">
    <property type="protein sequence ID" value="KAE8333580.1"/>
    <property type="molecule type" value="Genomic_DNA"/>
</dbReference>
<dbReference type="PANTHER" id="PTHR37315:SF1">
    <property type="entry name" value="UPF0311 PROTEIN BLR7842"/>
    <property type="match status" value="1"/>
</dbReference>
<dbReference type="Pfam" id="PF11578">
    <property type="entry name" value="DUF3237"/>
    <property type="match status" value="1"/>
</dbReference>
<dbReference type="Gene3D" id="2.40.160.20">
    <property type="match status" value="1"/>
</dbReference>
<dbReference type="Proteomes" id="UP000325945">
    <property type="component" value="Unassembled WGS sequence"/>
</dbReference>
<proteinExistence type="predicted"/>
<dbReference type="InterPro" id="IPR020915">
    <property type="entry name" value="UPF0311"/>
</dbReference>
<organism evidence="1 2">
    <name type="scientific">Aspergillus sergii</name>
    <dbReference type="NCBI Taxonomy" id="1034303"/>
    <lineage>
        <taxon>Eukaryota</taxon>
        <taxon>Fungi</taxon>
        <taxon>Dikarya</taxon>
        <taxon>Ascomycota</taxon>
        <taxon>Pezizomycotina</taxon>
        <taxon>Eurotiomycetes</taxon>
        <taxon>Eurotiomycetidae</taxon>
        <taxon>Eurotiales</taxon>
        <taxon>Aspergillaceae</taxon>
        <taxon>Aspergillus</taxon>
        <taxon>Aspergillus subgen. Circumdati</taxon>
    </lineage>
</organism>
<dbReference type="PANTHER" id="PTHR37315">
    <property type="entry name" value="UPF0311 PROTEIN BLR7842"/>
    <property type="match status" value="1"/>
</dbReference>
<keyword evidence="2" id="KW-1185">Reference proteome</keyword>
<sequence>MVLTSIPLIYTFTLRVNIAVPPYPIGQTPSGLRAYYDIQGDTIKGPGINATIQRGGGDSLLQRTDGWANLDIHYPAKTEDGEWLYVRYIGVMQAFSNDPTAKSTDFEDQYMRVTPSIETASERLSWLNKAAFVGKGKLDVTPEGTFVVYECFKVD</sequence>
<reference evidence="2" key="1">
    <citation type="submission" date="2019-04" db="EMBL/GenBank/DDBJ databases">
        <title>Friends and foes A comparative genomics studyof 23 Aspergillus species from section Flavi.</title>
        <authorList>
            <consortium name="DOE Joint Genome Institute"/>
            <person name="Kjaerbolling I."/>
            <person name="Vesth T."/>
            <person name="Frisvad J.C."/>
            <person name="Nybo J.L."/>
            <person name="Theobald S."/>
            <person name="Kildgaard S."/>
            <person name="Isbrandt T."/>
            <person name="Kuo A."/>
            <person name="Sato A."/>
            <person name="Lyhne E.K."/>
            <person name="Kogle M.E."/>
            <person name="Wiebenga A."/>
            <person name="Kun R.S."/>
            <person name="Lubbers R.J."/>
            <person name="Makela M.R."/>
            <person name="Barry K."/>
            <person name="Chovatia M."/>
            <person name="Clum A."/>
            <person name="Daum C."/>
            <person name="Haridas S."/>
            <person name="He G."/>
            <person name="LaButti K."/>
            <person name="Lipzen A."/>
            <person name="Mondo S."/>
            <person name="Riley R."/>
            <person name="Salamov A."/>
            <person name="Simmons B.A."/>
            <person name="Magnuson J.K."/>
            <person name="Henrissat B."/>
            <person name="Mortensen U.H."/>
            <person name="Larsen T.O."/>
            <person name="Devries R.P."/>
            <person name="Grigoriev I.V."/>
            <person name="Machida M."/>
            <person name="Baker S.E."/>
            <person name="Andersen M.R."/>
        </authorList>
    </citation>
    <scope>NUCLEOTIDE SEQUENCE [LARGE SCALE GENOMIC DNA]</scope>
    <source>
        <strain evidence="2">CBS 130017</strain>
    </source>
</reference>
<evidence type="ECO:0000313" key="2">
    <source>
        <dbReference type="Proteomes" id="UP000325945"/>
    </source>
</evidence>
<accession>A0A5N6XPR5</accession>
<protein>
    <submittedName>
        <fullName evidence="1">Uncharacterized protein</fullName>
    </submittedName>
</protein>
<name>A0A5N6XPR5_9EURO</name>
<dbReference type="AlphaFoldDB" id="A0A5N6XPR5"/>
<gene>
    <name evidence="1" type="ORF">BDV39DRAFT_199299</name>
</gene>